<gene>
    <name evidence="2" type="ORF">ACFQ3N_20300</name>
</gene>
<protein>
    <submittedName>
        <fullName evidence="2">CYTH domain-containing protein</fullName>
    </submittedName>
</protein>
<dbReference type="SUPFAM" id="SSF55154">
    <property type="entry name" value="CYTH-like phosphatases"/>
    <property type="match status" value="1"/>
</dbReference>
<dbReference type="SMART" id="SM01118">
    <property type="entry name" value="CYTH"/>
    <property type="match status" value="1"/>
</dbReference>
<dbReference type="RefSeq" id="WP_390365047.1">
    <property type="nucleotide sequence ID" value="NZ_JBHTKJ010000076.1"/>
</dbReference>
<sequence>MTQEIEIEYKNLLTKDEYNRLWSHLSIPKKSKTQTNFYFETEDFSLKKHGCALRIREKAGNYTLTLKEPHETGLLETHDSLTKQEATLWISGNKMEKPNIAKRLENININISDLCYYGSLTTERVEIQSDDVLIVLDYSMYNGKSDYELEVEAPTEEIGLNVFHSLLEDMNIPKRNTPNKIQRFFDR</sequence>
<organism evidence="2 3">
    <name type="scientific">Virgibacillus byunsanensis</name>
    <dbReference type="NCBI Taxonomy" id="570945"/>
    <lineage>
        <taxon>Bacteria</taxon>
        <taxon>Bacillati</taxon>
        <taxon>Bacillota</taxon>
        <taxon>Bacilli</taxon>
        <taxon>Bacillales</taxon>
        <taxon>Bacillaceae</taxon>
        <taxon>Virgibacillus</taxon>
    </lineage>
</organism>
<feature type="domain" description="CYTH" evidence="1">
    <location>
        <begin position="4"/>
        <end position="187"/>
    </location>
</feature>
<dbReference type="CDD" id="cd07762">
    <property type="entry name" value="CYTH-like_Pase_1"/>
    <property type="match status" value="1"/>
</dbReference>
<dbReference type="Proteomes" id="UP001597040">
    <property type="component" value="Unassembled WGS sequence"/>
</dbReference>
<dbReference type="Pfam" id="PF01928">
    <property type="entry name" value="CYTH"/>
    <property type="match status" value="1"/>
</dbReference>
<dbReference type="InterPro" id="IPR033469">
    <property type="entry name" value="CYTH-like_dom_sf"/>
</dbReference>
<evidence type="ECO:0000313" key="2">
    <source>
        <dbReference type="EMBL" id="MFD1040706.1"/>
    </source>
</evidence>
<dbReference type="Gene3D" id="2.40.320.10">
    <property type="entry name" value="Hypothetical Protein Pfu-838710-001"/>
    <property type="match status" value="1"/>
</dbReference>
<dbReference type="InterPro" id="IPR009195">
    <property type="entry name" value="Uncharacterised_YjbK"/>
</dbReference>
<comment type="caution">
    <text evidence="2">The sequence shown here is derived from an EMBL/GenBank/DDBJ whole genome shotgun (WGS) entry which is preliminary data.</text>
</comment>
<accession>A0ABW3LTC2</accession>
<name>A0ABW3LTC2_9BACI</name>
<reference evidence="3" key="1">
    <citation type="journal article" date="2019" name="Int. J. Syst. Evol. Microbiol.">
        <title>The Global Catalogue of Microorganisms (GCM) 10K type strain sequencing project: providing services to taxonomists for standard genome sequencing and annotation.</title>
        <authorList>
            <consortium name="The Broad Institute Genomics Platform"/>
            <consortium name="The Broad Institute Genome Sequencing Center for Infectious Disease"/>
            <person name="Wu L."/>
            <person name="Ma J."/>
        </authorList>
    </citation>
    <scope>NUCLEOTIDE SEQUENCE [LARGE SCALE GENOMIC DNA]</scope>
    <source>
        <strain evidence="3">CCUG 56754</strain>
    </source>
</reference>
<evidence type="ECO:0000313" key="3">
    <source>
        <dbReference type="Proteomes" id="UP001597040"/>
    </source>
</evidence>
<dbReference type="EMBL" id="JBHTKJ010000076">
    <property type="protein sequence ID" value="MFD1040706.1"/>
    <property type="molecule type" value="Genomic_DNA"/>
</dbReference>
<keyword evidence="3" id="KW-1185">Reference proteome</keyword>
<evidence type="ECO:0000259" key="1">
    <source>
        <dbReference type="PROSITE" id="PS51707"/>
    </source>
</evidence>
<dbReference type="PIRSF" id="PIRSF012526">
    <property type="entry name" value="CYTH_UCP012526"/>
    <property type="match status" value="1"/>
</dbReference>
<proteinExistence type="predicted"/>
<dbReference type="PROSITE" id="PS51707">
    <property type="entry name" value="CYTH"/>
    <property type="match status" value="1"/>
</dbReference>
<dbReference type="InterPro" id="IPR023577">
    <property type="entry name" value="CYTH_domain"/>
</dbReference>